<keyword evidence="15" id="KW-1185">Reference proteome</keyword>
<dbReference type="SUPFAM" id="SSF89392">
    <property type="entry name" value="Prokaryotic lipoproteins and lipoprotein localization factors"/>
    <property type="match status" value="1"/>
</dbReference>
<accession>A0A1M6Y2Q6</accession>
<keyword evidence="10 13" id="KW-0143">Chaperone</keyword>
<dbReference type="InterPro" id="IPR004565">
    <property type="entry name" value="OM_lipoprot_LolB"/>
</dbReference>
<reference evidence="15" key="1">
    <citation type="submission" date="2016-11" db="EMBL/GenBank/DDBJ databases">
        <authorList>
            <person name="Varghese N."/>
            <person name="Submissions S."/>
        </authorList>
    </citation>
    <scope>NUCLEOTIDE SEQUENCE [LARGE SCALE GENOMIC DNA]</scope>
    <source>
        <strain evidence="15">ALO Sharm</strain>
    </source>
</reference>
<dbReference type="Gene3D" id="2.50.20.10">
    <property type="entry name" value="Lipoprotein localisation LolA/LolB/LppX"/>
    <property type="match status" value="1"/>
</dbReference>
<evidence type="ECO:0000256" key="11">
    <source>
        <dbReference type="ARBA" id="ARBA00023237"/>
    </source>
</evidence>
<dbReference type="PROSITE" id="PS51257">
    <property type="entry name" value="PROKAR_LIPOPROTEIN"/>
    <property type="match status" value="1"/>
</dbReference>
<evidence type="ECO:0000256" key="4">
    <source>
        <dbReference type="ARBA" id="ARBA00016202"/>
    </source>
</evidence>
<keyword evidence="9 13" id="KW-0564">Palmitate</keyword>
<dbReference type="GO" id="GO:0009279">
    <property type="term" value="C:cell outer membrane"/>
    <property type="evidence" value="ECO:0007669"/>
    <property type="project" value="UniProtKB-SubCell"/>
</dbReference>
<evidence type="ECO:0000256" key="8">
    <source>
        <dbReference type="ARBA" id="ARBA00023136"/>
    </source>
</evidence>
<dbReference type="Proteomes" id="UP000184248">
    <property type="component" value="Unassembled WGS sequence"/>
</dbReference>
<dbReference type="EMBL" id="FRAL01000008">
    <property type="protein sequence ID" value="SHL12468.1"/>
    <property type="molecule type" value="Genomic_DNA"/>
</dbReference>
<sequence>MTHPRKESTMPFRHSIRLTCLAMGLILLAGCASRTPMQDAQRDIGQWEAQQERLAELQSWKLQGKAGLRTPQDSTSANLDWLQTPYYFRILLSGPFGSGRSVLEGREGRVSLTTGEGRTEAESPKALMQQELGWSLPVSALTDWIRGLPAADRPHHMEKDELGFPARLEQDGWQIVYRDWTHTGELWLPRRMKLTYDDLDVTLVVTRWQPEPDEDA</sequence>
<keyword evidence="11 13" id="KW-0998">Cell outer membrane</keyword>
<organism evidence="14 15">
    <name type="scientific">Halomonas caseinilytica</name>
    <dbReference type="NCBI Taxonomy" id="438744"/>
    <lineage>
        <taxon>Bacteria</taxon>
        <taxon>Pseudomonadati</taxon>
        <taxon>Pseudomonadota</taxon>
        <taxon>Gammaproteobacteria</taxon>
        <taxon>Oceanospirillales</taxon>
        <taxon>Halomonadaceae</taxon>
        <taxon>Halomonas</taxon>
    </lineage>
</organism>
<evidence type="ECO:0000256" key="7">
    <source>
        <dbReference type="ARBA" id="ARBA00022927"/>
    </source>
</evidence>
<evidence type="ECO:0000256" key="6">
    <source>
        <dbReference type="ARBA" id="ARBA00022729"/>
    </source>
</evidence>
<comment type="subcellular location">
    <subcellularLocation>
        <location evidence="1 13">Cell outer membrane</location>
        <topology evidence="1 13">Lipid-anchor</topology>
    </subcellularLocation>
</comment>
<evidence type="ECO:0000313" key="14">
    <source>
        <dbReference type="EMBL" id="SHL12468.1"/>
    </source>
</evidence>
<comment type="function">
    <text evidence="13">Plays a critical role in the incorporation of lipoproteins in the outer membrane after they are released by the LolA protein.</text>
</comment>
<evidence type="ECO:0000256" key="5">
    <source>
        <dbReference type="ARBA" id="ARBA00022448"/>
    </source>
</evidence>
<comment type="subunit">
    <text evidence="3 13">Monomer.</text>
</comment>
<comment type="similarity">
    <text evidence="2 13">Belongs to the LolB family.</text>
</comment>
<evidence type="ECO:0000256" key="10">
    <source>
        <dbReference type="ARBA" id="ARBA00023186"/>
    </source>
</evidence>
<evidence type="ECO:0000313" key="15">
    <source>
        <dbReference type="Proteomes" id="UP000184248"/>
    </source>
</evidence>
<evidence type="ECO:0000256" key="13">
    <source>
        <dbReference type="HAMAP-Rule" id="MF_00233"/>
    </source>
</evidence>
<evidence type="ECO:0000256" key="1">
    <source>
        <dbReference type="ARBA" id="ARBA00004459"/>
    </source>
</evidence>
<keyword evidence="7 13" id="KW-0653">Protein transport</keyword>
<dbReference type="CDD" id="cd16326">
    <property type="entry name" value="LolB"/>
    <property type="match status" value="1"/>
</dbReference>
<evidence type="ECO:0000256" key="3">
    <source>
        <dbReference type="ARBA" id="ARBA00011245"/>
    </source>
</evidence>
<dbReference type="GO" id="GO:0015031">
    <property type="term" value="P:protein transport"/>
    <property type="evidence" value="ECO:0007669"/>
    <property type="project" value="UniProtKB-KW"/>
</dbReference>
<keyword evidence="6 13" id="KW-0732">Signal</keyword>
<dbReference type="AlphaFoldDB" id="A0A1M6Y2Q6"/>
<keyword evidence="12 13" id="KW-0449">Lipoprotein</keyword>
<evidence type="ECO:0000256" key="2">
    <source>
        <dbReference type="ARBA" id="ARBA00009696"/>
    </source>
</evidence>
<name>A0A1M6Y2Q6_9GAMM</name>
<proteinExistence type="inferred from homology"/>
<keyword evidence="5 13" id="KW-0813">Transport</keyword>
<protein>
    <recommendedName>
        <fullName evidence="4 13">Outer-membrane lipoprotein LolB</fullName>
    </recommendedName>
</protein>
<dbReference type="NCBIfam" id="TIGR00548">
    <property type="entry name" value="lolB"/>
    <property type="match status" value="1"/>
</dbReference>
<dbReference type="HAMAP" id="MF_00233">
    <property type="entry name" value="LolB"/>
    <property type="match status" value="1"/>
</dbReference>
<keyword evidence="8 13" id="KW-0472">Membrane</keyword>
<dbReference type="InterPro" id="IPR029046">
    <property type="entry name" value="LolA/LolB/LppX"/>
</dbReference>
<dbReference type="Pfam" id="PF03550">
    <property type="entry name" value="LolB"/>
    <property type="match status" value="1"/>
</dbReference>
<dbReference type="GO" id="GO:0044874">
    <property type="term" value="P:lipoprotein localization to outer membrane"/>
    <property type="evidence" value="ECO:0007669"/>
    <property type="project" value="UniProtKB-UniRule"/>
</dbReference>
<evidence type="ECO:0000256" key="9">
    <source>
        <dbReference type="ARBA" id="ARBA00023139"/>
    </source>
</evidence>
<evidence type="ECO:0000256" key="12">
    <source>
        <dbReference type="ARBA" id="ARBA00023288"/>
    </source>
</evidence>
<gene>
    <name evidence="13" type="primary">lolB</name>
    <name evidence="14" type="ORF">SAMN05192556_10827</name>
</gene>